<keyword evidence="3" id="KW-0862">Zinc</keyword>
<feature type="domain" description="GRF-type" evidence="6">
    <location>
        <begin position="2"/>
        <end position="42"/>
    </location>
</feature>
<keyword evidence="5" id="KW-0812">Transmembrane</keyword>
<dbReference type="InterPro" id="IPR010666">
    <property type="entry name" value="Znf_GRF"/>
</dbReference>
<keyword evidence="2 4" id="KW-0863">Zinc-finger</keyword>
<evidence type="ECO:0000256" key="3">
    <source>
        <dbReference type="ARBA" id="ARBA00022833"/>
    </source>
</evidence>
<dbReference type="Proteomes" id="UP000231279">
    <property type="component" value="Unassembled WGS sequence"/>
</dbReference>
<evidence type="ECO:0000256" key="4">
    <source>
        <dbReference type="PROSITE-ProRule" id="PRU01343"/>
    </source>
</evidence>
<accession>A0A2G9H2B6</accession>
<keyword evidence="5" id="KW-1133">Transmembrane helix</keyword>
<comment type="caution">
    <text evidence="7">The sequence shown here is derived from an EMBL/GenBank/DDBJ whole genome shotgun (WGS) entry which is preliminary data.</text>
</comment>
<evidence type="ECO:0000256" key="2">
    <source>
        <dbReference type="ARBA" id="ARBA00022771"/>
    </source>
</evidence>
<evidence type="ECO:0000313" key="8">
    <source>
        <dbReference type="Proteomes" id="UP000231279"/>
    </source>
</evidence>
<protein>
    <recommendedName>
        <fullName evidence="6">GRF-type domain-containing protein</fullName>
    </recommendedName>
</protein>
<dbReference type="AlphaFoldDB" id="A0A2G9H2B6"/>
<dbReference type="Pfam" id="PF06839">
    <property type="entry name" value="Zn_ribbon_GRF"/>
    <property type="match status" value="1"/>
</dbReference>
<evidence type="ECO:0000256" key="5">
    <source>
        <dbReference type="SAM" id="Phobius"/>
    </source>
</evidence>
<dbReference type="EMBL" id="NKXS01002900">
    <property type="protein sequence ID" value="PIN11646.1"/>
    <property type="molecule type" value="Genomic_DNA"/>
</dbReference>
<proteinExistence type="predicted"/>
<organism evidence="7 8">
    <name type="scientific">Handroanthus impetiginosus</name>
    <dbReference type="NCBI Taxonomy" id="429701"/>
    <lineage>
        <taxon>Eukaryota</taxon>
        <taxon>Viridiplantae</taxon>
        <taxon>Streptophyta</taxon>
        <taxon>Embryophyta</taxon>
        <taxon>Tracheophyta</taxon>
        <taxon>Spermatophyta</taxon>
        <taxon>Magnoliopsida</taxon>
        <taxon>eudicotyledons</taxon>
        <taxon>Gunneridae</taxon>
        <taxon>Pentapetalae</taxon>
        <taxon>asterids</taxon>
        <taxon>lamiids</taxon>
        <taxon>Lamiales</taxon>
        <taxon>Bignoniaceae</taxon>
        <taxon>Crescentiina</taxon>
        <taxon>Tabebuia alliance</taxon>
        <taxon>Handroanthus</taxon>
    </lineage>
</organism>
<feature type="transmembrane region" description="Helical" evidence="5">
    <location>
        <begin position="101"/>
        <end position="119"/>
    </location>
</feature>
<keyword evidence="8" id="KW-1185">Reference proteome</keyword>
<dbReference type="GO" id="GO:0008270">
    <property type="term" value="F:zinc ion binding"/>
    <property type="evidence" value="ECO:0007669"/>
    <property type="project" value="UniProtKB-KW"/>
</dbReference>
<evidence type="ECO:0000256" key="1">
    <source>
        <dbReference type="ARBA" id="ARBA00022723"/>
    </source>
</evidence>
<evidence type="ECO:0000313" key="7">
    <source>
        <dbReference type="EMBL" id="PIN11646.1"/>
    </source>
</evidence>
<dbReference type="PROSITE" id="PS51999">
    <property type="entry name" value="ZF_GRF"/>
    <property type="match status" value="1"/>
</dbReference>
<name>A0A2G9H2B6_9LAMI</name>
<gene>
    <name evidence="7" type="ORF">CDL12_15745</name>
</gene>
<sequence>MCDCNLMATIRVVESSRKPSMGKLFYYCAHQRCHFFSWCALQTATWSPDGFPIHYTNEGNESFGYTEVGGYSEVEEKGCYTKVSSAPVPVFNQDANINNSHIPWIFSAALFFIVVLLLLKM</sequence>
<keyword evidence="5" id="KW-0472">Membrane</keyword>
<reference evidence="8" key="1">
    <citation type="journal article" date="2018" name="Gigascience">
        <title>Genome assembly of the Pink Ipe (Handroanthus impetiginosus, Bignoniaceae), a highly valued, ecologically keystone Neotropical timber forest tree.</title>
        <authorList>
            <person name="Silva-Junior O.B."/>
            <person name="Grattapaglia D."/>
            <person name="Novaes E."/>
            <person name="Collevatti R.G."/>
        </authorList>
    </citation>
    <scope>NUCLEOTIDE SEQUENCE [LARGE SCALE GENOMIC DNA]</scope>
    <source>
        <strain evidence="8">cv. UFG-1</strain>
    </source>
</reference>
<keyword evidence="1" id="KW-0479">Metal-binding</keyword>
<evidence type="ECO:0000259" key="6">
    <source>
        <dbReference type="PROSITE" id="PS51999"/>
    </source>
</evidence>